<sequence>MCILNVINLYCRCPFRDRARCPHHLYIRSTTQTPILPNQAEPTGFYLRRVGDFQRSIRWEPMPGNRVWDHCATFIRNRLTDPTLCPETVAAGNRYVRTTQWRDLCERCTSGHRAAAPGLRRSNAVRRPRNPEQPQRGGISPDHPFYHFVVWVLEEHPGSRPRGPNEPAINGTSSHTLYHLYVLWVEQGNAPGPRPSQPDAAGERPSAPDLSDPDIAEMVASIFDDLSDWSDSSDSDLDGLSD</sequence>
<organism evidence="2 3">
    <name type="scientific">Triangularia verruculosa</name>
    <dbReference type="NCBI Taxonomy" id="2587418"/>
    <lineage>
        <taxon>Eukaryota</taxon>
        <taxon>Fungi</taxon>
        <taxon>Dikarya</taxon>
        <taxon>Ascomycota</taxon>
        <taxon>Pezizomycotina</taxon>
        <taxon>Sordariomycetes</taxon>
        <taxon>Sordariomycetidae</taxon>
        <taxon>Sordariales</taxon>
        <taxon>Podosporaceae</taxon>
        <taxon>Triangularia</taxon>
    </lineage>
</organism>
<comment type="caution">
    <text evidence="2">The sequence shown here is derived from an EMBL/GenBank/DDBJ whole genome shotgun (WGS) entry which is preliminary data.</text>
</comment>
<accession>A0AAN6X8T7</accession>
<gene>
    <name evidence="2" type="ORF">QBC40DRAFT_300675</name>
</gene>
<name>A0AAN6X8T7_9PEZI</name>
<evidence type="ECO:0000256" key="1">
    <source>
        <dbReference type="SAM" id="MobiDB-lite"/>
    </source>
</evidence>
<dbReference type="Proteomes" id="UP001303160">
    <property type="component" value="Unassembled WGS sequence"/>
</dbReference>
<evidence type="ECO:0000313" key="3">
    <source>
        <dbReference type="Proteomes" id="UP001303160"/>
    </source>
</evidence>
<reference evidence="2" key="1">
    <citation type="journal article" date="2023" name="Mol. Phylogenet. Evol.">
        <title>Genome-scale phylogeny and comparative genomics of the fungal order Sordariales.</title>
        <authorList>
            <person name="Hensen N."/>
            <person name="Bonometti L."/>
            <person name="Westerberg I."/>
            <person name="Brannstrom I.O."/>
            <person name="Guillou S."/>
            <person name="Cros-Aarteil S."/>
            <person name="Calhoun S."/>
            <person name="Haridas S."/>
            <person name="Kuo A."/>
            <person name="Mondo S."/>
            <person name="Pangilinan J."/>
            <person name="Riley R."/>
            <person name="LaButti K."/>
            <person name="Andreopoulos B."/>
            <person name="Lipzen A."/>
            <person name="Chen C."/>
            <person name="Yan M."/>
            <person name="Daum C."/>
            <person name="Ng V."/>
            <person name="Clum A."/>
            <person name="Steindorff A."/>
            <person name="Ohm R.A."/>
            <person name="Martin F."/>
            <person name="Silar P."/>
            <person name="Natvig D.O."/>
            <person name="Lalanne C."/>
            <person name="Gautier V."/>
            <person name="Ament-Velasquez S.L."/>
            <person name="Kruys A."/>
            <person name="Hutchinson M.I."/>
            <person name="Powell A.J."/>
            <person name="Barry K."/>
            <person name="Miller A.N."/>
            <person name="Grigoriev I.V."/>
            <person name="Debuchy R."/>
            <person name="Gladieux P."/>
            <person name="Hiltunen Thoren M."/>
            <person name="Johannesson H."/>
        </authorList>
    </citation>
    <scope>NUCLEOTIDE SEQUENCE</scope>
    <source>
        <strain evidence="2">CBS 315.58</strain>
    </source>
</reference>
<evidence type="ECO:0000313" key="2">
    <source>
        <dbReference type="EMBL" id="KAK4195989.1"/>
    </source>
</evidence>
<dbReference type="AlphaFoldDB" id="A0AAN6X8T7"/>
<feature type="region of interest" description="Disordered" evidence="1">
    <location>
        <begin position="188"/>
        <end position="215"/>
    </location>
</feature>
<keyword evidence="3" id="KW-1185">Reference proteome</keyword>
<reference evidence="2" key="2">
    <citation type="submission" date="2023-05" db="EMBL/GenBank/DDBJ databases">
        <authorList>
            <consortium name="Lawrence Berkeley National Laboratory"/>
            <person name="Steindorff A."/>
            <person name="Hensen N."/>
            <person name="Bonometti L."/>
            <person name="Westerberg I."/>
            <person name="Brannstrom I.O."/>
            <person name="Guillou S."/>
            <person name="Cros-Aarteil S."/>
            <person name="Calhoun S."/>
            <person name="Haridas S."/>
            <person name="Kuo A."/>
            <person name="Mondo S."/>
            <person name="Pangilinan J."/>
            <person name="Riley R."/>
            <person name="Labutti K."/>
            <person name="Andreopoulos B."/>
            <person name="Lipzen A."/>
            <person name="Chen C."/>
            <person name="Yanf M."/>
            <person name="Daum C."/>
            <person name="Ng V."/>
            <person name="Clum A."/>
            <person name="Ohm R."/>
            <person name="Martin F."/>
            <person name="Silar P."/>
            <person name="Natvig D."/>
            <person name="Lalanne C."/>
            <person name="Gautier V."/>
            <person name="Ament-Velasquez S.L."/>
            <person name="Kruys A."/>
            <person name="Hutchinson M.I."/>
            <person name="Powell A.J."/>
            <person name="Barry K."/>
            <person name="Miller A.N."/>
            <person name="Grigoriev I.V."/>
            <person name="Debuchy R."/>
            <person name="Gladieux P."/>
            <person name="Thoren M.H."/>
            <person name="Johannesson H."/>
        </authorList>
    </citation>
    <scope>NUCLEOTIDE SEQUENCE</scope>
    <source>
        <strain evidence="2">CBS 315.58</strain>
    </source>
</reference>
<feature type="region of interest" description="Disordered" evidence="1">
    <location>
        <begin position="116"/>
        <end position="141"/>
    </location>
</feature>
<dbReference type="EMBL" id="MU863996">
    <property type="protein sequence ID" value="KAK4195989.1"/>
    <property type="molecule type" value="Genomic_DNA"/>
</dbReference>
<proteinExistence type="predicted"/>
<protein>
    <submittedName>
        <fullName evidence="2">Uncharacterized protein</fullName>
    </submittedName>
</protein>